<accession>A0A819LXW8</accession>
<evidence type="ECO:0000313" key="3">
    <source>
        <dbReference type="Proteomes" id="UP000663823"/>
    </source>
</evidence>
<reference evidence="2" key="1">
    <citation type="submission" date="2021-02" db="EMBL/GenBank/DDBJ databases">
        <authorList>
            <person name="Nowell W R."/>
        </authorList>
    </citation>
    <scope>NUCLEOTIDE SEQUENCE</scope>
</reference>
<dbReference type="Proteomes" id="UP000663823">
    <property type="component" value="Unassembled WGS sequence"/>
</dbReference>
<feature type="region of interest" description="Disordered" evidence="1">
    <location>
        <begin position="1"/>
        <end position="36"/>
    </location>
</feature>
<name>A0A819LXW8_9BILA</name>
<organism evidence="2 3">
    <name type="scientific">Rotaria sordida</name>
    <dbReference type="NCBI Taxonomy" id="392033"/>
    <lineage>
        <taxon>Eukaryota</taxon>
        <taxon>Metazoa</taxon>
        <taxon>Spiralia</taxon>
        <taxon>Gnathifera</taxon>
        <taxon>Rotifera</taxon>
        <taxon>Eurotatoria</taxon>
        <taxon>Bdelloidea</taxon>
        <taxon>Philodinida</taxon>
        <taxon>Philodinidae</taxon>
        <taxon>Rotaria</taxon>
    </lineage>
</organism>
<evidence type="ECO:0008006" key="4">
    <source>
        <dbReference type="Google" id="ProtNLM"/>
    </source>
</evidence>
<comment type="caution">
    <text evidence="2">The sequence shown here is derived from an EMBL/GenBank/DDBJ whole genome shotgun (WGS) entry which is preliminary data.</text>
</comment>
<gene>
    <name evidence="2" type="ORF">OTI717_LOCUS27320</name>
</gene>
<evidence type="ECO:0000313" key="2">
    <source>
        <dbReference type="EMBL" id="CAF3968771.1"/>
    </source>
</evidence>
<evidence type="ECO:0000256" key="1">
    <source>
        <dbReference type="SAM" id="MobiDB-lite"/>
    </source>
</evidence>
<feature type="compositionally biased region" description="Acidic residues" evidence="1">
    <location>
        <begin position="1"/>
        <end position="21"/>
    </location>
</feature>
<dbReference type="EMBL" id="CAJOAX010006049">
    <property type="protein sequence ID" value="CAF3968771.1"/>
    <property type="molecule type" value="Genomic_DNA"/>
</dbReference>
<protein>
    <recommendedName>
        <fullName evidence="4">Methyltransferase FkbM domain-containing protein</fullName>
    </recommendedName>
</protein>
<proteinExistence type="predicted"/>
<dbReference type="AlphaFoldDB" id="A0A819LXW8"/>
<sequence length="224" mass="25942">MDSDQENDESGLFFDEEDDSDYENKSDIELDEEEGEDVAQTNIYGEQMILANNSTSNWQEVTENAIHSFLGLLIIMSLHRLPHKYRTTVCVHEIQKDRDVNGHLVSHGIWEEHLVTRFIRILSTYKQYSFIDIGANLVPKNDQDPFIIKTMRFDDLLPIVNQRKISNAIIKIDIETSEHFFISNRRIDVDIESSLTLKFALIIAERSKRARVNFSDCFVVVNAC</sequence>